<dbReference type="PANTHER" id="PTHR36836">
    <property type="entry name" value="COLANIC ACID BIOSYNTHESIS PROTEIN WCAK"/>
    <property type="match status" value="1"/>
</dbReference>
<protein>
    <submittedName>
        <fullName evidence="2">Polysaccharide pyruvyl transferase family protein</fullName>
    </submittedName>
</protein>
<evidence type="ECO:0000313" key="3">
    <source>
        <dbReference type="Proteomes" id="UP001597023"/>
    </source>
</evidence>
<evidence type="ECO:0000313" key="2">
    <source>
        <dbReference type="EMBL" id="MFD0314664.1"/>
    </source>
</evidence>
<comment type="caution">
    <text evidence="2">The sequence shown here is derived from an EMBL/GenBank/DDBJ whole genome shotgun (WGS) entry which is preliminary data.</text>
</comment>
<accession>A0ABW2W6N1</accession>
<dbReference type="GO" id="GO:0016740">
    <property type="term" value="F:transferase activity"/>
    <property type="evidence" value="ECO:0007669"/>
    <property type="project" value="UniProtKB-KW"/>
</dbReference>
<dbReference type="Pfam" id="PF04230">
    <property type="entry name" value="PS_pyruv_trans"/>
    <property type="match status" value="1"/>
</dbReference>
<gene>
    <name evidence="2" type="ORF">ACFQZ6_10560</name>
</gene>
<organism evidence="2 3">
    <name type="scientific">Streptomyces flavalbus</name>
    <dbReference type="NCBI Taxonomy" id="2665155"/>
    <lineage>
        <taxon>Bacteria</taxon>
        <taxon>Bacillati</taxon>
        <taxon>Actinomycetota</taxon>
        <taxon>Actinomycetes</taxon>
        <taxon>Kitasatosporales</taxon>
        <taxon>Streptomycetaceae</taxon>
        <taxon>Streptomyces</taxon>
    </lineage>
</organism>
<feature type="domain" description="Polysaccharide pyruvyl transferase" evidence="1">
    <location>
        <begin position="62"/>
        <end position="327"/>
    </location>
</feature>
<keyword evidence="2" id="KW-0808">Transferase</keyword>
<evidence type="ECO:0000259" key="1">
    <source>
        <dbReference type="Pfam" id="PF04230"/>
    </source>
</evidence>
<dbReference type="Proteomes" id="UP001597023">
    <property type="component" value="Unassembled WGS sequence"/>
</dbReference>
<keyword evidence="3" id="KW-1185">Reference proteome</keyword>
<sequence length="400" mass="42656">MSNILITGITSCESRGVEALARAITEQLNREGGNRVTVLTQTPALDEEALAPAGARCAADPFVVSRSWQQMRPQESPAELTARSEQLLAETDLLIATGGDLHTSDYGVSTPYLRALTAAQQRDIPTAMIGQSVGPFDDPADAEAWLTVAARCDLLSVRESVSRGYLTGKLGLPEHRVQLSSDPAFLLPTATAERTSAVLGPLGLTSEDPYICLAPSQGITRFSGLGEAQHAAALTRLATALVRTRKMPVVLVPHCHDSRPHNDDRILAARIAEAAGMSQVVALPGALTASDYKGVLSRAELVISERLHAAIGALSGGVPAIAIGHSHKFNGVLAETYGDTVDVDDIHADVRAFARDNTVIDRIVHDTDATVLRTTLQQRLPLITDRARGDFAQISRLLTY</sequence>
<proteinExistence type="predicted"/>
<dbReference type="RefSeq" id="WP_381606985.1">
    <property type="nucleotide sequence ID" value="NZ_JBHTEB010000001.1"/>
</dbReference>
<name>A0ABW2W6N1_9ACTN</name>
<dbReference type="EMBL" id="JBHTEB010000001">
    <property type="protein sequence ID" value="MFD0314664.1"/>
    <property type="molecule type" value="Genomic_DNA"/>
</dbReference>
<dbReference type="PANTHER" id="PTHR36836:SF1">
    <property type="entry name" value="COLANIC ACID BIOSYNTHESIS PROTEIN WCAK"/>
    <property type="match status" value="1"/>
</dbReference>
<reference evidence="3" key="1">
    <citation type="journal article" date="2019" name="Int. J. Syst. Evol. Microbiol.">
        <title>The Global Catalogue of Microorganisms (GCM) 10K type strain sequencing project: providing services to taxonomists for standard genome sequencing and annotation.</title>
        <authorList>
            <consortium name="The Broad Institute Genomics Platform"/>
            <consortium name="The Broad Institute Genome Sequencing Center for Infectious Disease"/>
            <person name="Wu L."/>
            <person name="Ma J."/>
        </authorList>
    </citation>
    <scope>NUCLEOTIDE SEQUENCE [LARGE SCALE GENOMIC DNA]</scope>
    <source>
        <strain evidence="3">CGMCC 4.7400</strain>
    </source>
</reference>
<dbReference type="SUPFAM" id="SSF53756">
    <property type="entry name" value="UDP-Glycosyltransferase/glycogen phosphorylase"/>
    <property type="match status" value="1"/>
</dbReference>
<dbReference type="InterPro" id="IPR007345">
    <property type="entry name" value="Polysacch_pyruvyl_Trfase"/>
</dbReference>